<reference evidence="2 3" key="1">
    <citation type="submission" date="2019-12" db="EMBL/GenBank/DDBJ databases">
        <authorList>
            <person name="Kim Y.S."/>
        </authorList>
    </citation>
    <scope>NUCLEOTIDE SEQUENCE [LARGE SCALE GENOMIC DNA]</scope>
    <source>
        <strain evidence="2 3">MMS17-SY077</strain>
    </source>
</reference>
<dbReference type="Gene3D" id="3.90.1200.10">
    <property type="match status" value="1"/>
</dbReference>
<keyword evidence="3" id="KW-1185">Reference proteome</keyword>
<dbReference type="EMBL" id="WSTA01000075">
    <property type="protein sequence ID" value="MWB99717.1"/>
    <property type="molecule type" value="Genomic_DNA"/>
</dbReference>
<dbReference type="GO" id="GO:0016740">
    <property type="term" value="F:transferase activity"/>
    <property type="evidence" value="ECO:0007669"/>
    <property type="project" value="UniProtKB-KW"/>
</dbReference>
<evidence type="ECO:0000313" key="2">
    <source>
        <dbReference type="EMBL" id="MWB99717.1"/>
    </source>
</evidence>
<dbReference type="RefSeq" id="WP_160426228.1">
    <property type="nucleotide sequence ID" value="NZ_WSTA01000075.1"/>
</dbReference>
<name>A0A6I4P7H1_9MICO</name>
<feature type="compositionally biased region" description="Low complexity" evidence="1">
    <location>
        <begin position="9"/>
        <end position="28"/>
    </location>
</feature>
<accession>A0A6I4P7H1</accession>
<organism evidence="2 3">
    <name type="scientific">Agromyces seonyuensis</name>
    <dbReference type="NCBI Taxonomy" id="2662446"/>
    <lineage>
        <taxon>Bacteria</taxon>
        <taxon>Bacillati</taxon>
        <taxon>Actinomycetota</taxon>
        <taxon>Actinomycetes</taxon>
        <taxon>Micrococcales</taxon>
        <taxon>Microbacteriaceae</taxon>
        <taxon>Agromyces</taxon>
    </lineage>
</organism>
<dbReference type="InterPro" id="IPR011009">
    <property type="entry name" value="Kinase-like_dom_sf"/>
</dbReference>
<protein>
    <submittedName>
        <fullName evidence="2">Aminoglycoside phosphotransferase family protein</fullName>
    </submittedName>
</protein>
<sequence>MPDPDRTADAAANAADADAAVTADAATTNRRPWSALPPGVRAAVERTAGSPVARTELATAGFSVGFAGLVVFEDGTRRFLKAGDGATNPETARLHRSEARLAGDLPHGIAPELDWMLEAEDWVVVAFEAIDGRQPGPWSLDDLDAVLAAQAAVAAVPGSPRMPSAEAAVAGLFDGWRRVRSGEHAERMPDWASGRLDELVELERCAPSAVAGDALVHLDLRADNVLIERSGRVRIVDWPHACRGAGWTELPFFAPAVVADGAPEGLDAERVFARSPLAAAVERDALRAVVTGWAGRLLLSSFQPAPPGIPTLRAFQTRHAVPLAAWARDLLHESS</sequence>
<dbReference type="AlphaFoldDB" id="A0A6I4P7H1"/>
<dbReference type="Proteomes" id="UP000438182">
    <property type="component" value="Unassembled WGS sequence"/>
</dbReference>
<gene>
    <name evidence="2" type="ORF">GB864_14290</name>
</gene>
<keyword evidence="2" id="KW-0808">Transferase</keyword>
<feature type="region of interest" description="Disordered" evidence="1">
    <location>
        <begin position="1"/>
        <end position="36"/>
    </location>
</feature>
<comment type="caution">
    <text evidence="2">The sequence shown here is derived from an EMBL/GenBank/DDBJ whole genome shotgun (WGS) entry which is preliminary data.</text>
</comment>
<proteinExistence type="predicted"/>
<evidence type="ECO:0000313" key="3">
    <source>
        <dbReference type="Proteomes" id="UP000438182"/>
    </source>
</evidence>
<dbReference type="SUPFAM" id="SSF56112">
    <property type="entry name" value="Protein kinase-like (PK-like)"/>
    <property type="match status" value="1"/>
</dbReference>
<evidence type="ECO:0000256" key="1">
    <source>
        <dbReference type="SAM" id="MobiDB-lite"/>
    </source>
</evidence>